<dbReference type="Pfam" id="PF10273">
    <property type="entry name" value="WGG"/>
    <property type="match status" value="1"/>
</dbReference>
<evidence type="ECO:0000256" key="4">
    <source>
        <dbReference type="ARBA" id="ARBA00022552"/>
    </source>
</evidence>
<evidence type="ECO:0000313" key="7">
    <source>
        <dbReference type="Proteomes" id="UP001353858"/>
    </source>
</evidence>
<evidence type="ECO:0000256" key="3">
    <source>
        <dbReference type="ARBA" id="ARBA00017551"/>
    </source>
</evidence>
<reference evidence="7" key="1">
    <citation type="submission" date="2023-01" db="EMBL/GenBank/DDBJ databases">
        <title>Key to firefly adult light organ development and bioluminescence: homeobox transcription factors regulate luciferase expression and transportation to peroxisome.</title>
        <authorList>
            <person name="Fu X."/>
        </authorList>
    </citation>
    <scope>NUCLEOTIDE SEQUENCE [LARGE SCALE GENOMIC DNA]</scope>
</reference>
<dbReference type="AlphaFoldDB" id="A0AAN7P3Y7"/>
<name>A0AAN7P3Y7_9COLE</name>
<evidence type="ECO:0000313" key="6">
    <source>
        <dbReference type="EMBL" id="KAK4876504.1"/>
    </source>
</evidence>
<comment type="similarity">
    <text evidence="2">Belongs to the TSR2 family.</text>
</comment>
<dbReference type="GO" id="GO:0006364">
    <property type="term" value="P:rRNA processing"/>
    <property type="evidence" value="ECO:0007669"/>
    <property type="project" value="UniProtKB-KW"/>
</dbReference>
<accession>A0AAN7P3Y7</accession>
<evidence type="ECO:0000256" key="5">
    <source>
        <dbReference type="SAM" id="MobiDB-lite"/>
    </source>
</evidence>
<keyword evidence="7" id="KW-1185">Reference proteome</keyword>
<evidence type="ECO:0000256" key="2">
    <source>
        <dbReference type="ARBA" id="ARBA00006524"/>
    </source>
</evidence>
<feature type="region of interest" description="Disordered" evidence="5">
    <location>
        <begin position="121"/>
        <end position="157"/>
    </location>
</feature>
<protein>
    <recommendedName>
        <fullName evidence="3">Pre-rRNA-processing protein TSR2 homolog</fullName>
    </recommendedName>
</protein>
<comment type="caution">
    <text evidence="6">The sequence shown here is derived from an EMBL/GenBank/DDBJ whole genome shotgun (WGS) entry which is preliminary data.</text>
</comment>
<evidence type="ECO:0000256" key="1">
    <source>
        <dbReference type="ARBA" id="ARBA00002210"/>
    </source>
</evidence>
<sequence length="157" mass="18024">MEDKFRTIVEQIFNNWTAIRLAVEHGMGGPNSRQVAVECVDYMTQFCLNEATIQVSDIKEALEDILDEEFDTICEDNSPFEVASLLHRFSLLIKEGNLEQCELEYQNLPTCNPWLSNQTQMQSQPVEDVAGESEEINTATPMEEDSEWTTVKSRRKK</sequence>
<organism evidence="6 7">
    <name type="scientific">Aquatica leii</name>
    <dbReference type="NCBI Taxonomy" id="1421715"/>
    <lineage>
        <taxon>Eukaryota</taxon>
        <taxon>Metazoa</taxon>
        <taxon>Ecdysozoa</taxon>
        <taxon>Arthropoda</taxon>
        <taxon>Hexapoda</taxon>
        <taxon>Insecta</taxon>
        <taxon>Pterygota</taxon>
        <taxon>Neoptera</taxon>
        <taxon>Endopterygota</taxon>
        <taxon>Coleoptera</taxon>
        <taxon>Polyphaga</taxon>
        <taxon>Elateriformia</taxon>
        <taxon>Elateroidea</taxon>
        <taxon>Lampyridae</taxon>
        <taxon>Luciolinae</taxon>
        <taxon>Aquatica</taxon>
    </lineage>
</organism>
<dbReference type="InterPro" id="IPR019398">
    <property type="entry name" value="Pre-rRNA_process_TSR2"/>
</dbReference>
<keyword evidence="4" id="KW-0698">rRNA processing</keyword>
<gene>
    <name evidence="6" type="ORF">RN001_009010</name>
</gene>
<dbReference type="PANTHER" id="PTHR21250">
    <property type="entry name" value="PRE-RRNA-PROCESSING PROTEIN TSR2 HOMOLOG"/>
    <property type="match status" value="1"/>
</dbReference>
<dbReference type="Proteomes" id="UP001353858">
    <property type="component" value="Unassembled WGS sequence"/>
</dbReference>
<comment type="function">
    <text evidence="1">May be involved in 20S pre-rRNA processing.</text>
</comment>
<dbReference type="EMBL" id="JARPUR010000004">
    <property type="protein sequence ID" value="KAK4876504.1"/>
    <property type="molecule type" value="Genomic_DNA"/>
</dbReference>
<proteinExistence type="inferred from homology"/>